<proteinExistence type="predicted"/>
<organism evidence="2">
    <name type="scientific">Siphoviridae sp. ctHGG8</name>
    <dbReference type="NCBI Taxonomy" id="2826230"/>
    <lineage>
        <taxon>Viruses</taxon>
        <taxon>Duplodnaviria</taxon>
        <taxon>Heunggongvirae</taxon>
        <taxon>Uroviricota</taxon>
        <taxon>Caudoviricetes</taxon>
    </lineage>
</organism>
<dbReference type="InterPro" id="IPR022025">
    <property type="entry name" value="Amidoligase_2"/>
</dbReference>
<dbReference type="Pfam" id="PF22559">
    <property type="entry name" value="GNAT-phage-like"/>
    <property type="match status" value="1"/>
</dbReference>
<feature type="domain" description="GNAT-like C-terminal" evidence="1">
    <location>
        <begin position="533"/>
        <end position="663"/>
    </location>
</feature>
<accession>A0A8S5N632</accession>
<evidence type="ECO:0000313" key="2">
    <source>
        <dbReference type="EMBL" id="DAD89900.1"/>
    </source>
</evidence>
<evidence type="ECO:0000259" key="1">
    <source>
        <dbReference type="Pfam" id="PF22559"/>
    </source>
</evidence>
<dbReference type="EMBL" id="BK015071">
    <property type="protein sequence ID" value="DAD89900.1"/>
    <property type="molecule type" value="Genomic_DNA"/>
</dbReference>
<protein>
    <submittedName>
        <fullName evidence="2">Amidoligase enzyme</fullName>
    </submittedName>
</protein>
<reference evidence="2" key="1">
    <citation type="journal article" date="2021" name="Proc. Natl. Acad. Sci. U.S.A.">
        <title>A Catalog of Tens of Thousands of Viruses from Human Metagenomes Reveals Hidden Associations with Chronic Diseases.</title>
        <authorList>
            <person name="Tisza M.J."/>
            <person name="Buck C.B."/>
        </authorList>
    </citation>
    <scope>NUCLEOTIDE SEQUENCE</scope>
    <source>
        <strain evidence="2">CtHGG8</strain>
    </source>
</reference>
<dbReference type="InterPro" id="IPR054340">
    <property type="entry name" value="GNAT-like_C_phage-like"/>
</dbReference>
<sequence length="695" mass="82026">MQNTNIDKPWIDYIANRTFGMELEFADGDKEHIPLPSGYKWTDNKLTMMNNSDGSAVTHHGQFGGEINTRPYHYCIEDLQELKNFIQTMRDAGSYLMWNEGFDAHLYIKDMDLNVIKRLFALSYYTAYPIKRIFDIAEWWETKYLVPSPPWDVVKRVLEADNIENLLKVFSNGSDRGHIRYWLNLCSIEKIGTAEFRIFNSSWDFDKVLETIKFMYSFVEYAYLHEDIEEYKQLTTIDKCLETFHIDYSKVPQRHKPLLWAAEHSDNVTIVGSMFKKTNRMLSFIKKEAAKFDIAHVVNSYYMDIEQILTNREIKVYTKEYFIYMMYKAIKGEIKELRFNDEYEFLNIKSESPAEIIATIHLFNAIKKHKNSQDIYHKSLYDDFMAKLEHYHKKYTERYQKLVDSLKSKSIEIFYCADISDAILNCKENDILIYQNEFHSGMKATSNALQRFLLDDFGSQERTKTKYAEIDEEQVNYMALSQHGFMGRREVFKDQRTYIWSNVVESGDSSFNKRTIIPLKYKRLPDDYVLTNNSKLRFVRASMAEIDYLRMIYLKKGIILGSAPFCYLWFLDDYVFGACMFDFLKVSKYGMDAVWMKSDFVIDHPLPKLSRLLIMGVLSSEFKSELDIRYKHQCGVIATSVFTDKPVSMKYRGVFKLHERCVGKLHYIQDAGIRGNLDDILKTFVEKYSDEPRKE</sequence>
<name>A0A8S5N632_9CAUD</name>
<dbReference type="Pfam" id="PF12224">
    <property type="entry name" value="Amidoligase_2"/>
    <property type="match status" value="1"/>
</dbReference>